<comment type="similarity">
    <text evidence="6">Belongs to the CTF8 family.</text>
</comment>
<feature type="compositionally biased region" description="Gly residues" evidence="7">
    <location>
        <begin position="116"/>
        <end position="126"/>
    </location>
</feature>
<evidence type="ECO:0000256" key="3">
    <source>
        <dbReference type="ARBA" id="ARBA00023125"/>
    </source>
</evidence>
<dbReference type="RefSeq" id="XP_062656725.1">
    <property type="nucleotide sequence ID" value="XM_062808168.1"/>
</dbReference>
<organism evidence="8 9">
    <name type="scientific">Chaetomium fimeti</name>
    <dbReference type="NCBI Taxonomy" id="1854472"/>
    <lineage>
        <taxon>Eukaryota</taxon>
        <taxon>Fungi</taxon>
        <taxon>Dikarya</taxon>
        <taxon>Ascomycota</taxon>
        <taxon>Pezizomycotina</taxon>
        <taxon>Sordariomycetes</taxon>
        <taxon>Sordariomycetidae</taxon>
        <taxon>Sordariales</taxon>
        <taxon>Chaetomiaceae</taxon>
        <taxon>Chaetomium</taxon>
    </lineage>
</organism>
<keyword evidence="3" id="KW-0238">DNA-binding</keyword>
<dbReference type="InterPro" id="IPR018607">
    <property type="entry name" value="Ctf8"/>
</dbReference>
<protein>
    <submittedName>
        <fullName evidence="8">Ctf8-domain-containing protein</fullName>
    </submittedName>
</protein>
<name>A0AAE0HCQ6_9PEZI</name>
<sequence length="170" mass="17850">MSSSTQPIPLHTSPTPPTTTPPPNPLPTLLQTPSGLALLELQGTINLPPTTTSQTPAIPIGRLIFPDYNPTDTSNSSGDTAWMKRAWLFIGENQRLQGEVKRLPKAVAVLRRRSNGGSGGGVGVEGGDGDGDGDGDDNEGAEELEVVEVVKFKIVFSLRPEPVGSESLVA</sequence>
<feature type="region of interest" description="Disordered" evidence="7">
    <location>
        <begin position="114"/>
        <end position="142"/>
    </location>
</feature>
<dbReference type="Proteomes" id="UP001278766">
    <property type="component" value="Unassembled WGS sequence"/>
</dbReference>
<evidence type="ECO:0000256" key="7">
    <source>
        <dbReference type="SAM" id="MobiDB-lite"/>
    </source>
</evidence>
<evidence type="ECO:0000256" key="1">
    <source>
        <dbReference type="ARBA" id="ARBA00004123"/>
    </source>
</evidence>
<dbReference type="AlphaFoldDB" id="A0AAE0HCQ6"/>
<keyword evidence="4" id="KW-0539">Nucleus</keyword>
<evidence type="ECO:0000313" key="8">
    <source>
        <dbReference type="EMBL" id="KAK3293211.1"/>
    </source>
</evidence>
<feature type="region of interest" description="Disordered" evidence="7">
    <location>
        <begin position="1"/>
        <end position="28"/>
    </location>
</feature>
<feature type="compositionally biased region" description="Pro residues" evidence="7">
    <location>
        <begin position="14"/>
        <end position="26"/>
    </location>
</feature>
<evidence type="ECO:0000256" key="2">
    <source>
        <dbReference type="ARBA" id="ARBA00022705"/>
    </source>
</evidence>
<dbReference type="GO" id="GO:0006260">
    <property type="term" value="P:DNA replication"/>
    <property type="evidence" value="ECO:0007669"/>
    <property type="project" value="UniProtKB-KW"/>
</dbReference>
<feature type="compositionally biased region" description="Acidic residues" evidence="7">
    <location>
        <begin position="127"/>
        <end position="142"/>
    </location>
</feature>
<dbReference type="GO" id="GO:0031390">
    <property type="term" value="C:Ctf18 RFC-like complex"/>
    <property type="evidence" value="ECO:0007669"/>
    <property type="project" value="InterPro"/>
</dbReference>
<comment type="caution">
    <text evidence="8">The sequence shown here is derived from an EMBL/GenBank/DDBJ whole genome shotgun (WGS) entry which is preliminary data.</text>
</comment>
<dbReference type="PANTHER" id="PTHR28605">
    <property type="entry name" value="CTF8, CHROMOSOME TRANSMISSION FIDELITY FACTOR 8 HOMOLOG (S. CEREVISIAE)"/>
    <property type="match status" value="1"/>
</dbReference>
<reference evidence="8" key="2">
    <citation type="submission" date="2023-06" db="EMBL/GenBank/DDBJ databases">
        <authorList>
            <consortium name="Lawrence Berkeley National Laboratory"/>
            <person name="Haridas S."/>
            <person name="Hensen N."/>
            <person name="Bonometti L."/>
            <person name="Westerberg I."/>
            <person name="Brannstrom I.O."/>
            <person name="Guillou S."/>
            <person name="Cros-Aarteil S."/>
            <person name="Calhoun S."/>
            <person name="Kuo A."/>
            <person name="Mondo S."/>
            <person name="Pangilinan J."/>
            <person name="Riley R."/>
            <person name="Labutti K."/>
            <person name="Andreopoulos B."/>
            <person name="Lipzen A."/>
            <person name="Chen C."/>
            <person name="Yanf M."/>
            <person name="Daum C."/>
            <person name="Ng V."/>
            <person name="Clum A."/>
            <person name="Steindorff A."/>
            <person name="Ohm R."/>
            <person name="Martin F."/>
            <person name="Silar P."/>
            <person name="Natvig D."/>
            <person name="Lalanne C."/>
            <person name="Gautier V."/>
            <person name="Ament-Velasquez S.L."/>
            <person name="Kruys A."/>
            <person name="Hutchinson M.I."/>
            <person name="Powell A.J."/>
            <person name="Barry K."/>
            <person name="Miller A.N."/>
            <person name="Grigoriev I.V."/>
            <person name="Debuchy R."/>
            <person name="Gladieux P."/>
            <person name="Thoren M.H."/>
            <person name="Johannesson H."/>
        </authorList>
    </citation>
    <scope>NUCLEOTIDE SEQUENCE</scope>
    <source>
        <strain evidence="8">CBS 168.71</strain>
    </source>
</reference>
<evidence type="ECO:0000313" key="9">
    <source>
        <dbReference type="Proteomes" id="UP001278766"/>
    </source>
</evidence>
<dbReference type="Pfam" id="PF09696">
    <property type="entry name" value="Ctf8"/>
    <property type="match status" value="1"/>
</dbReference>
<proteinExistence type="inferred from homology"/>
<comment type="subcellular location">
    <subcellularLocation>
        <location evidence="1">Nucleus</location>
    </subcellularLocation>
</comment>
<reference evidence="8" key="1">
    <citation type="journal article" date="2023" name="Mol. Phylogenet. Evol.">
        <title>Genome-scale phylogeny and comparative genomics of the fungal order Sordariales.</title>
        <authorList>
            <person name="Hensen N."/>
            <person name="Bonometti L."/>
            <person name="Westerberg I."/>
            <person name="Brannstrom I.O."/>
            <person name="Guillou S."/>
            <person name="Cros-Aarteil S."/>
            <person name="Calhoun S."/>
            <person name="Haridas S."/>
            <person name="Kuo A."/>
            <person name="Mondo S."/>
            <person name="Pangilinan J."/>
            <person name="Riley R."/>
            <person name="LaButti K."/>
            <person name="Andreopoulos B."/>
            <person name="Lipzen A."/>
            <person name="Chen C."/>
            <person name="Yan M."/>
            <person name="Daum C."/>
            <person name="Ng V."/>
            <person name="Clum A."/>
            <person name="Steindorff A."/>
            <person name="Ohm R.A."/>
            <person name="Martin F."/>
            <person name="Silar P."/>
            <person name="Natvig D.O."/>
            <person name="Lalanne C."/>
            <person name="Gautier V."/>
            <person name="Ament-Velasquez S.L."/>
            <person name="Kruys A."/>
            <person name="Hutchinson M.I."/>
            <person name="Powell A.J."/>
            <person name="Barry K."/>
            <person name="Miller A.N."/>
            <person name="Grigoriev I.V."/>
            <person name="Debuchy R."/>
            <person name="Gladieux P."/>
            <person name="Hiltunen Thoren M."/>
            <person name="Johannesson H."/>
        </authorList>
    </citation>
    <scope>NUCLEOTIDE SEQUENCE</scope>
    <source>
        <strain evidence="8">CBS 168.71</strain>
    </source>
</reference>
<evidence type="ECO:0000256" key="6">
    <source>
        <dbReference type="ARBA" id="ARBA00038447"/>
    </source>
</evidence>
<evidence type="ECO:0000256" key="5">
    <source>
        <dbReference type="ARBA" id="ARBA00023306"/>
    </source>
</evidence>
<gene>
    <name evidence="8" type="ORF">B0H64DRAFT_476781</name>
</gene>
<dbReference type="GeneID" id="87845116"/>
<accession>A0AAE0HCQ6</accession>
<keyword evidence="2" id="KW-0235">DNA replication</keyword>
<evidence type="ECO:0000256" key="4">
    <source>
        <dbReference type="ARBA" id="ARBA00023242"/>
    </source>
</evidence>
<dbReference type="PANTHER" id="PTHR28605:SF1">
    <property type="entry name" value="CHROMOSOME TRANSMISSION FIDELITY FACTOR 8"/>
    <property type="match status" value="1"/>
</dbReference>
<keyword evidence="5" id="KW-0131">Cell cycle</keyword>
<dbReference type="GO" id="GO:0003677">
    <property type="term" value="F:DNA binding"/>
    <property type="evidence" value="ECO:0007669"/>
    <property type="project" value="UniProtKB-KW"/>
</dbReference>
<dbReference type="GO" id="GO:0007064">
    <property type="term" value="P:mitotic sister chromatid cohesion"/>
    <property type="evidence" value="ECO:0007669"/>
    <property type="project" value="InterPro"/>
</dbReference>
<keyword evidence="9" id="KW-1185">Reference proteome</keyword>
<dbReference type="EMBL" id="JAUEPN010000006">
    <property type="protein sequence ID" value="KAK3293211.1"/>
    <property type="molecule type" value="Genomic_DNA"/>
</dbReference>